<dbReference type="NCBIfam" id="NF001126">
    <property type="entry name" value="PRK00139.1-4"/>
    <property type="match status" value="1"/>
</dbReference>
<dbReference type="InterPro" id="IPR000713">
    <property type="entry name" value="Mur_ligase_N"/>
</dbReference>
<evidence type="ECO:0000256" key="4">
    <source>
        <dbReference type="ARBA" id="ARBA00022984"/>
    </source>
</evidence>
<dbReference type="Gene3D" id="3.40.1190.10">
    <property type="entry name" value="Mur-like, catalytic domain"/>
    <property type="match status" value="1"/>
</dbReference>
<gene>
    <name evidence="7 12" type="primary">murE</name>
    <name evidence="12" type="ORF">GCM10008111_09160</name>
</gene>
<dbReference type="InterPro" id="IPR036565">
    <property type="entry name" value="Mur-like_cat_sf"/>
</dbReference>
<feature type="binding site" evidence="7">
    <location>
        <position position="147"/>
    </location>
    <ligand>
        <name>UDP-N-acetyl-alpha-D-muramoyl-L-alanyl-D-glutamate</name>
        <dbReference type="ChEBI" id="CHEBI:83900"/>
    </ligand>
</feature>
<keyword evidence="7" id="KW-0963">Cytoplasm</keyword>
<keyword evidence="2 7" id="KW-0132">Cell division</keyword>
<evidence type="ECO:0000259" key="10">
    <source>
        <dbReference type="Pfam" id="PF02875"/>
    </source>
</evidence>
<feature type="binding site" evidence="7">
    <location>
        <begin position="148"/>
        <end position="149"/>
    </location>
    <ligand>
        <name>UDP-N-acetyl-alpha-D-muramoyl-L-alanyl-D-glutamate</name>
        <dbReference type="ChEBI" id="CHEBI:83900"/>
    </ligand>
</feature>
<dbReference type="Proteomes" id="UP000634667">
    <property type="component" value="Unassembled WGS sequence"/>
</dbReference>
<keyword evidence="7 12" id="KW-0436">Ligase</keyword>
<dbReference type="RefSeq" id="WP_189480987.1">
    <property type="nucleotide sequence ID" value="NZ_BMYR01000003.1"/>
</dbReference>
<keyword evidence="3 7" id="KW-0133">Cell shape</keyword>
<protein>
    <recommendedName>
        <fullName evidence="7">UDP-N-acetylmuramoyl-L-alanyl-D-glutamate--2,6-diaminopimelate ligase</fullName>
        <ecNumber evidence="7">6.3.2.13</ecNumber>
    </recommendedName>
    <alternativeName>
        <fullName evidence="7">Meso-A2pm-adding enzyme</fullName>
    </alternativeName>
    <alternativeName>
        <fullName evidence="7">Meso-diaminopimelate-adding enzyme</fullName>
    </alternativeName>
    <alternativeName>
        <fullName evidence="7">UDP-MurNAc-L-Ala-D-Glu:meso-diaminopimelate ligase</fullName>
    </alternativeName>
    <alternativeName>
        <fullName evidence="7">UDP-MurNAc-tripeptide synthetase</fullName>
    </alternativeName>
    <alternativeName>
        <fullName evidence="7">UDP-N-acetylmuramyl-tripeptide synthetase</fullName>
    </alternativeName>
</protein>
<evidence type="ECO:0000256" key="8">
    <source>
        <dbReference type="RuleBase" id="RU004135"/>
    </source>
</evidence>
<evidence type="ECO:0000256" key="3">
    <source>
        <dbReference type="ARBA" id="ARBA00022960"/>
    </source>
</evidence>
<feature type="binding site" evidence="7">
    <location>
        <position position="454"/>
    </location>
    <ligand>
        <name>meso-2,6-diaminopimelate</name>
        <dbReference type="ChEBI" id="CHEBI:57791"/>
    </ligand>
</feature>
<dbReference type="SUPFAM" id="SSF63418">
    <property type="entry name" value="MurE/MurF N-terminal domain"/>
    <property type="match status" value="1"/>
</dbReference>
<keyword evidence="4 7" id="KW-0573">Peptidoglycan synthesis</keyword>
<evidence type="ECO:0000256" key="1">
    <source>
        <dbReference type="ARBA" id="ARBA00005898"/>
    </source>
</evidence>
<keyword evidence="13" id="KW-1185">Reference proteome</keyword>
<dbReference type="InterPro" id="IPR035911">
    <property type="entry name" value="MurE/MurF_N"/>
</dbReference>
<keyword evidence="7" id="KW-0460">Magnesium</keyword>
<sequence>MLVNSLHWLGQIVGDVPSVLLNHLRIDSRLVSQGDVFIALPGSKTDGNLYIQQALESGAALVLTSTGTFADKRVLVLPRLAELLPELAASFYGKPQQHLLLVGVTGTNGKSSVTSFIAQLAEQLGVKSAVVGTLGYGAWQHLTPLNNTTPHFIDLQRIFAEFVASGVRLVAMEVSSHALVQQRVAGLHFAAAVFTNLSRDHLDYHGSMQAYAEAKAQLFVPEQSTLAVINVSDDTGYAYAKSCQVPVYPYGLTEDCAQFTHALSYQDSAPKQATTHCQVSYDGQSFALQLGLLGEFNVQNALAAISCLHALGQPLPLLIQAAASLKPVAGRMEQYTLKTGVTIVVDYAHTPDALKQTLLALRAHCANHLRCVFGCGGDRDKGKRPLMGQIAEQLADHVILTSDNPRTEDPLSILQDIAAGMHPQGNYTLEPDRRLAIKLALIEAQSGDIILVAGKGHETEQIIGTTAHVYDERAYVQQLVAEMES</sequence>
<keyword evidence="7" id="KW-0067">ATP-binding</keyword>
<dbReference type="GO" id="GO:0016874">
    <property type="term" value="F:ligase activity"/>
    <property type="evidence" value="ECO:0007669"/>
    <property type="project" value="UniProtKB-KW"/>
</dbReference>
<reference evidence="13" key="1">
    <citation type="journal article" date="2019" name="Int. J. Syst. Evol. Microbiol.">
        <title>The Global Catalogue of Microorganisms (GCM) 10K type strain sequencing project: providing services to taxonomists for standard genome sequencing and annotation.</title>
        <authorList>
            <consortium name="The Broad Institute Genomics Platform"/>
            <consortium name="The Broad Institute Genome Sequencing Center for Infectious Disease"/>
            <person name="Wu L."/>
            <person name="Ma J."/>
        </authorList>
    </citation>
    <scope>NUCLEOTIDE SEQUENCE [LARGE SCALE GENOMIC DNA]</scope>
    <source>
        <strain evidence="13">KCTC 23723</strain>
    </source>
</reference>
<evidence type="ECO:0000256" key="7">
    <source>
        <dbReference type="HAMAP-Rule" id="MF_00208"/>
    </source>
</evidence>
<dbReference type="InterPro" id="IPR013221">
    <property type="entry name" value="Mur_ligase_cen"/>
</dbReference>
<keyword evidence="7" id="KW-0547">Nucleotide-binding</keyword>
<proteinExistence type="inferred from homology"/>
<dbReference type="Pfam" id="PF02875">
    <property type="entry name" value="Mur_ligase_C"/>
    <property type="match status" value="1"/>
</dbReference>
<dbReference type="Gene3D" id="3.90.190.20">
    <property type="entry name" value="Mur ligase, C-terminal domain"/>
    <property type="match status" value="1"/>
</dbReference>
<evidence type="ECO:0000256" key="6">
    <source>
        <dbReference type="ARBA" id="ARBA00023316"/>
    </source>
</evidence>
<organism evidence="12 13">
    <name type="scientific">Alishewanella tabrizica</name>
    <dbReference type="NCBI Taxonomy" id="671278"/>
    <lineage>
        <taxon>Bacteria</taxon>
        <taxon>Pseudomonadati</taxon>
        <taxon>Pseudomonadota</taxon>
        <taxon>Gammaproteobacteria</taxon>
        <taxon>Alteromonadales</taxon>
        <taxon>Alteromonadaceae</taxon>
        <taxon>Alishewanella</taxon>
    </lineage>
</organism>
<comment type="catalytic activity">
    <reaction evidence="7">
        <text>UDP-N-acetyl-alpha-D-muramoyl-L-alanyl-D-glutamate + meso-2,6-diaminopimelate + ATP = UDP-N-acetyl-alpha-D-muramoyl-L-alanyl-gamma-D-glutamyl-meso-2,6-diaminopimelate + ADP + phosphate + H(+)</text>
        <dbReference type="Rhea" id="RHEA:23676"/>
        <dbReference type="ChEBI" id="CHEBI:15378"/>
        <dbReference type="ChEBI" id="CHEBI:30616"/>
        <dbReference type="ChEBI" id="CHEBI:43474"/>
        <dbReference type="ChEBI" id="CHEBI:57791"/>
        <dbReference type="ChEBI" id="CHEBI:83900"/>
        <dbReference type="ChEBI" id="CHEBI:83905"/>
        <dbReference type="ChEBI" id="CHEBI:456216"/>
        <dbReference type="EC" id="6.3.2.13"/>
    </reaction>
</comment>
<accession>A0ABQ2WGH8</accession>
<dbReference type="NCBIfam" id="NF001124">
    <property type="entry name" value="PRK00139.1-2"/>
    <property type="match status" value="1"/>
</dbReference>
<feature type="binding site" evidence="7">
    <location>
        <begin position="106"/>
        <end position="112"/>
    </location>
    <ligand>
        <name>ATP</name>
        <dbReference type="ChEBI" id="CHEBI:30616"/>
    </ligand>
</feature>
<comment type="pathway">
    <text evidence="7 8">Cell wall biogenesis; peptidoglycan biosynthesis.</text>
</comment>
<feature type="binding site" evidence="7">
    <location>
        <position position="458"/>
    </location>
    <ligand>
        <name>meso-2,6-diaminopimelate</name>
        <dbReference type="ChEBI" id="CHEBI:57791"/>
    </ligand>
</feature>
<dbReference type="EC" id="6.3.2.13" evidence="7"/>
<feature type="binding site" evidence="7">
    <location>
        <position position="181"/>
    </location>
    <ligand>
        <name>UDP-N-acetyl-alpha-D-muramoyl-L-alanyl-D-glutamate</name>
        <dbReference type="ChEBI" id="CHEBI:83900"/>
    </ligand>
</feature>
<comment type="similarity">
    <text evidence="1 7">Belongs to the MurCDEF family. MurE subfamily.</text>
</comment>
<comment type="PTM">
    <text evidence="7">Carboxylation is probably crucial for Mg(2+) binding and, consequently, for the gamma-phosphate positioning of ATP.</text>
</comment>
<dbReference type="HAMAP" id="MF_00208">
    <property type="entry name" value="MurE"/>
    <property type="match status" value="1"/>
</dbReference>
<evidence type="ECO:0000259" key="9">
    <source>
        <dbReference type="Pfam" id="PF01225"/>
    </source>
</evidence>
<dbReference type="InterPro" id="IPR005761">
    <property type="entry name" value="UDP-N-AcMur-Glu-dNH2Pim_ligase"/>
</dbReference>
<feature type="short sequence motif" description="Meso-diaminopimelate recognition motif" evidence="7">
    <location>
        <begin position="403"/>
        <end position="406"/>
    </location>
</feature>
<feature type="modified residue" description="N6-carboxylysine" evidence="7">
    <location>
        <position position="215"/>
    </location>
</feature>
<dbReference type="InterPro" id="IPR036615">
    <property type="entry name" value="Mur_ligase_C_dom_sf"/>
</dbReference>
<dbReference type="PANTHER" id="PTHR23135">
    <property type="entry name" value="MUR LIGASE FAMILY MEMBER"/>
    <property type="match status" value="1"/>
</dbReference>
<comment type="caution">
    <text evidence="12">The sequence shown here is derived from an EMBL/GenBank/DDBJ whole genome shotgun (WGS) entry which is preliminary data.</text>
</comment>
<feature type="domain" description="Mur ligase central" evidence="11">
    <location>
        <begin position="104"/>
        <end position="307"/>
    </location>
</feature>
<comment type="cofactor">
    <cofactor evidence="7">
        <name>Mg(2+)</name>
        <dbReference type="ChEBI" id="CHEBI:18420"/>
    </cofactor>
</comment>
<evidence type="ECO:0000259" key="11">
    <source>
        <dbReference type="Pfam" id="PF08245"/>
    </source>
</evidence>
<dbReference type="Gene3D" id="3.40.1390.10">
    <property type="entry name" value="MurE/MurF, N-terminal domain"/>
    <property type="match status" value="1"/>
</dbReference>
<dbReference type="InterPro" id="IPR004101">
    <property type="entry name" value="Mur_ligase_C"/>
</dbReference>
<name>A0ABQ2WGH8_9ALTE</name>
<dbReference type="SUPFAM" id="SSF53623">
    <property type="entry name" value="MurD-like peptide ligases, catalytic domain"/>
    <property type="match status" value="1"/>
</dbReference>
<dbReference type="Pfam" id="PF08245">
    <property type="entry name" value="Mur_ligase_M"/>
    <property type="match status" value="1"/>
</dbReference>
<dbReference type="NCBIfam" id="TIGR01085">
    <property type="entry name" value="murE"/>
    <property type="match status" value="1"/>
</dbReference>
<comment type="subcellular location">
    <subcellularLocation>
        <location evidence="7 8">Cytoplasm</location>
    </subcellularLocation>
</comment>
<feature type="domain" description="Mur ligase C-terminal" evidence="10">
    <location>
        <begin position="330"/>
        <end position="456"/>
    </location>
</feature>
<feature type="domain" description="Mur ligase N-terminal catalytic" evidence="9">
    <location>
        <begin position="23"/>
        <end position="92"/>
    </location>
</feature>
<comment type="function">
    <text evidence="7">Catalyzes the addition of meso-diaminopimelic acid to the nucleotide precursor UDP-N-acetylmuramoyl-L-alanyl-D-glutamate (UMAG) in the biosynthesis of bacterial cell-wall peptidoglycan.</text>
</comment>
<dbReference type="Pfam" id="PF01225">
    <property type="entry name" value="Mur_ligase"/>
    <property type="match status" value="1"/>
</dbReference>
<evidence type="ECO:0000256" key="2">
    <source>
        <dbReference type="ARBA" id="ARBA00022618"/>
    </source>
</evidence>
<evidence type="ECO:0000313" key="12">
    <source>
        <dbReference type="EMBL" id="GGW55246.1"/>
    </source>
</evidence>
<dbReference type="PANTHER" id="PTHR23135:SF4">
    <property type="entry name" value="UDP-N-ACETYLMURAMOYL-L-ALANYL-D-GLUTAMATE--2,6-DIAMINOPIMELATE LIGASE MURE HOMOLOG, CHLOROPLASTIC"/>
    <property type="match status" value="1"/>
</dbReference>
<evidence type="ECO:0000313" key="13">
    <source>
        <dbReference type="Proteomes" id="UP000634667"/>
    </source>
</evidence>
<feature type="binding site" evidence="7">
    <location>
        <begin position="403"/>
        <end position="406"/>
    </location>
    <ligand>
        <name>meso-2,6-diaminopimelate</name>
        <dbReference type="ChEBI" id="CHEBI:57791"/>
    </ligand>
</feature>
<evidence type="ECO:0000256" key="5">
    <source>
        <dbReference type="ARBA" id="ARBA00023306"/>
    </source>
</evidence>
<feature type="binding site" evidence="7">
    <location>
        <position position="28"/>
    </location>
    <ligand>
        <name>UDP-N-acetyl-alpha-D-muramoyl-L-alanyl-D-glutamate</name>
        <dbReference type="ChEBI" id="CHEBI:83900"/>
    </ligand>
</feature>
<feature type="binding site" evidence="7">
    <location>
        <position position="175"/>
    </location>
    <ligand>
        <name>UDP-N-acetyl-alpha-D-muramoyl-L-alanyl-D-glutamate</name>
        <dbReference type="ChEBI" id="CHEBI:83900"/>
    </ligand>
</feature>
<comment type="caution">
    <text evidence="7">Lacks conserved residue(s) required for the propagation of feature annotation.</text>
</comment>
<dbReference type="EMBL" id="BMYR01000003">
    <property type="protein sequence ID" value="GGW55246.1"/>
    <property type="molecule type" value="Genomic_DNA"/>
</dbReference>
<feature type="binding site" evidence="7">
    <location>
        <position position="379"/>
    </location>
    <ligand>
        <name>meso-2,6-diaminopimelate</name>
        <dbReference type="ChEBI" id="CHEBI:57791"/>
    </ligand>
</feature>
<dbReference type="SUPFAM" id="SSF53244">
    <property type="entry name" value="MurD-like peptide ligases, peptide-binding domain"/>
    <property type="match status" value="1"/>
</dbReference>
<keyword evidence="6 7" id="KW-0961">Cell wall biogenesis/degradation</keyword>
<feature type="binding site" evidence="7">
    <location>
        <position position="183"/>
    </location>
    <ligand>
        <name>UDP-N-acetyl-alpha-D-muramoyl-L-alanyl-D-glutamate</name>
        <dbReference type="ChEBI" id="CHEBI:83900"/>
    </ligand>
</feature>
<keyword evidence="5 7" id="KW-0131">Cell cycle</keyword>